<sequence>MVTTSAATISEQLMSAAFAAVAVRGRKEKSAANSSEAPARRCAGVRHLRLENDPLLMTYEFYRHHSFTIN</sequence>
<dbReference type="EMBL" id="CAFBQU010000047">
    <property type="protein sequence ID" value="CAB5067104.1"/>
    <property type="molecule type" value="Genomic_DNA"/>
</dbReference>
<gene>
    <name evidence="1" type="ORF">UFOPK4347_01386</name>
</gene>
<dbReference type="AlphaFoldDB" id="A0A6J7UKK7"/>
<evidence type="ECO:0000313" key="1">
    <source>
        <dbReference type="EMBL" id="CAB5067104.1"/>
    </source>
</evidence>
<accession>A0A6J7UKK7</accession>
<protein>
    <submittedName>
        <fullName evidence="1">Unannotated protein</fullName>
    </submittedName>
</protein>
<name>A0A6J7UKK7_9ZZZZ</name>
<reference evidence="1" key="1">
    <citation type="submission" date="2020-05" db="EMBL/GenBank/DDBJ databases">
        <authorList>
            <person name="Chiriac C."/>
            <person name="Salcher M."/>
            <person name="Ghai R."/>
            <person name="Kavagutti S V."/>
        </authorList>
    </citation>
    <scope>NUCLEOTIDE SEQUENCE</scope>
</reference>
<organism evidence="1">
    <name type="scientific">freshwater metagenome</name>
    <dbReference type="NCBI Taxonomy" id="449393"/>
    <lineage>
        <taxon>unclassified sequences</taxon>
        <taxon>metagenomes</taxon>
        <taxon>ecological metagenomes</taxon>
    </lineage>
</organism>
<proteinExistence type="predicted"/>